<dbReference type="AlphaFoldDB" id="A0A2P2KN52"/>
<keyword evidence="1" id="KW-1133">Transmembrane helix</keyword>
<accession>A0A2P2KN52</accession>
<feature type="transmembrane region" description="Helical" evidence="1">
    <location>
        <begin position="37"/>
        <end position="53"/>
    </location>
</feature>
<dbReference type="EMBL" id="GGEC01026662">
    <property type="protein sequence ID" value="MBX07146.1"/>
    <property type="molecule type" value="Transcribed_RNA"/>
</dbReference>
<evidence type="ECO:0000256" key="1">
    <source>
        <dbReference type="SAM" id="Phobius"/>
    </source>
</evidence>
<reference evidence="2" key="1">
    <citation type="submission" date="2018-02" db="EMBL/GenBank/DDBJ databases">
        <title>Rhizophora mucronata_Transcriptome.</title>
        <authorList>
            <person name="Meera S.P."/>
            <person name="Sreeshan A."/>
            <person name="Augustine A."/>
        </authorList>
    </citation>
    <scope>NUCLEOTIDE SEQUENCE</scope>
    <source>
        <tissue evidence="2">Leaf</tissue>
    </source>
</reference>
<keyword evidence="1" id="KW-0472">Membrane</keyword>
<proteinExistence type="predicted"/>
<sequence length="80" mass="9392">MEETRVPQHWATENYTMHYKFTQVSELATMQQYQSQQFCSSILTLLIILLNIYCTDTAGFFQTCHILLIATLSFLEKHLN</sequence>
<keyword evidence="1" id="KW-0812">Transmembrane</keyword>
<protein>
    <submittedName>
        <fullName evidence="2">RNA-binding protein 5 isoform X2</fullName>
    </submittedName>
</protein>
<evidence type="ECO:0000313" key="2">
    <source>
        <dbReference type="EMBL" id="MBX07146.1"/>
    </source>
</evidence>
<organism evidence="2">
    <name type="scientific">Rhizophora mucronata</name>
    <name type="common">Asiatic mangrove</name>
    <dbReference type="NCBI Taxonomy" id="61149"/>
    <lineage>
        <taxon>Eukaryota</taxon>
        <taxon>Viridiplantae</taxon>
        <taxon>Streptophyta</taxon>
        <taxon>Embryophyta</taxon>
        <taxon>Tracheophyta</taxon>
        <taxon>Spermatophyta</taxon>
        <taxon>Magnoliopsida</taxon>
        <taxon>eudicotyledons</taxon>
        <taxon>Gunneridae</taxon>
        <taxon>Pentapetalae</taxon>
        <taxon>rosids</taxon>
        <taxon>fabids</taxon>
        <taxon>Malpighiales</taxon>
        <taxon>Rhizophoraceae</taxon>
        <taxon>Rhizophora</taxon>
    </lineage>
</organism>
<name>A0A2P2KN52_RHIMU</name>